<dbReference type="RefSeq" id="WP_075127809.1">
    <property type="nucleotide sequence ID" value="NZ_MSIE01000044.1"/>
</dbReference>
<proteinExistence type="predicted"/>
<dbReference type="Gene3D" id="3.30.565.10">
    <property type="entry name" value="Histidine kinase-like ATPase, C-terminal domain"/>
    <property type="match status" value="1"/>
</dbReference>
<keyword evidence="1" id="KW-0723">Serine/threonine-protein kinase</keyword>
<dbReference type="InterPro" id="IPR050267">
    <property type="entry name" value="Anti-sigma-factor_SerPK"/>
</dbReference>
<dbReference type="STRING" id="1912961.BU204_22985"/>
<dbReference type="GO" id="GO:0004674">
    <property type="term" value="F:protein serine/threonine kinase activity"/>
    <property type="evidence" value="ECO:0007669"/>
    <property type="project" value="UniProtKB-KW"/>
</dbReference>
<reference evidence="3 4" key="1">
    <citation type="submission" date="2016-12" db="EMBL/GenBank/DDBJ databases">
        <title>The draft genome sequence of Actinophytocola sp. 11-183.</title>
        <authorList>
            <person name="Wang W."/>
            <person name="Yuan L."/>
        </authorList>
    </citation>
    <scope>NUCLEOTIDE SEQUENCE [LARGE SCALE GENOMIC DNA]</scope>
    <source>
        <strain evidence="3 4">11-183</strain>
    </source>
</reference>
<dbReference type="InterPro" id="IPR036890">
    <property type="entry name" value="HATPase_C_sf"/>
</dbReference>
<dbReference type="SUPFAM" id="SSF55874">
    <property type="entry name" value="ATPase domain of HSP90 chaperone/DNA topoisomerase II/histidine kinase"/>
    <property type="match status" value="1"/>
</dbReference>
<comment type="caution">
    <text evidence="3">The sequence shown here is derived from an EMBL/GenBank/DDBJ whole genome shotgun (WGS) entry which is preliminary data.</text>
</comment>
<evidence type="ECO:0000259" key="2">
    <source>
        <dbReference type="Pfam" id="PF13581"/>
    </source>
</evidence>
<dbReference type="CDD" id="cd16936">
    <property type="entry name" value="HATPase_RsbW-like"/>
    <property type="match status" value="1"/>
</dbReference>
<keyword evidence="4" id="KW-1185">Reference proteome</keyword>
<organism evidence="3 4">
    <name type="scientific">Actinophytocola xanthii</name>
    <dbReference type="NCBI Taxonomy" id="1912961"/>
    <lineage>
        <taxon>Bacteria</taxon>
        <taxon>Bacillati</taxon>
        <taxon>Actinomycetota</taxon>
        <taxon>Actinomycetes</taxon>
        <taxon>Pseudonocardiales</taxon>
        <taxon>Pseudonocardiaceae</taxon>
    </lineage>
</organism>
<keyword evidence="1" id="KW-0808">Transferase</keyword>
<keyword evidence="1" id="KW-0418">Kinase</keyword>
<dbReference type="Pfam" id="PF13581">
    <property type="entry name" value="HATPase_c_2"/>
    <property type="match status" value="1"/>
</dbReference>
<accession>A0A1Q8CLB5</accession>
<evidence type="ECO:0000313" key="3">
    <source>
        <dbReference type="EMBL" id="OLF15140.1"/>
    </source>
</evidence>
<dbReference type="OrthoDB" id="5184914at2"/>
<evidence type="ECO:0000256" key="1">
    <source>
        <dbReference type="ARBA" id="ARBA00022527"/>
    </source>
</evidence>
<sequence>MNSGQQQLDDVREGDLHFRVPAAPARLTSLRHALAEWAERSGLSREDREALVLASYEAMANSVEHAYAGQLQGVLDLRAVRDPQLGRVVVTVTDYGQWKQPPRNPGTRGRGLPLIRGLTPTAEITTSEQGTTVAMSWPITEPEH</sequence>
<dbReference type="AlphaFoldDB" id="A0A1Q8CLB5"/>
<dbReference type="Proteomes" id="UP000185596">
    <property type="component" value="Unassembled WGS sequence"/>
</dbReference>
<dbReference type="EMBL" id="MSIE01000044">
    <property type="protein sequence ID" value="OLF15140.1"/>
    <property type="molecule type" value="Genomic_DNA"/>
</dbReference>
<name>A0A1Q8CLB5_9PSEU</name>
<dbReference type="InterPro" id="IPR003594">
    <property type="entry name" value="HATPase_dom"/>
</dbReference>
<protein>
    <recommendedName>
        <fullName evidence="2">Histidine kinase/HSP90-like ATPase domain-containing protein</fullName>
    </recommendedName>
</protein>
<evidence type="ECO:0000313" key="4">
    <source>
        <dbReference type="Proteomes" id="UP000185596"/>
    </source>
</evidence>
<gene>
    <name evidence="3" type="ORF">BU204_22985</name>
</gene>
<dbReference type="PANTHER" id="PTHR35526:SF3">
    <property type="entry name" value="ANTI-SIGMA-F FACTOR RSBW"/>
    <property type="match status" value="1"/>
</dbReference>
<dbReference type="PANTHER" id="PTHR35526">
    <property type="entry name" value="ANTI-SIGMA-F FACTOR RSBW-RELATED"/>
    <property type="match status" value="1"/>
</dbReference>
<feature type="domain" description="Histidine kinase/HSP90-like ATPase" evidence="2">
    <location>
        <begin position="20"/>
        <end position="137"/>
    </location>
</feature>